<dbReference type="EMBL" id="LR796709">
    <property type="protein sequence ID" value="CAB4161627.1"/>
    <property type="molecule type" value="Genomic_DNA"/>
</dbReference>
<evidence type="ECO:0000313" key="7">
    <source>
        <dbReference type="EMBL" id="CAB4161627.1"/>
    </source>
</evidence>
<dbReference type="EMBL" id="LR796461">
    <property type="protein sequence ID" value="CAB4146093.1"/>
    <property type="molecule type" value="Genomic_DNA"/>
</dbReference>
<evidence type="ECO:0000313" key="4">
    <source>
        <dbReference type="EMBL" id="CAB4135802.1"/>
    </source>
</evidence>
<evidence type="ECO:0000313" key="6">
    <source>
        <dbReference type="EMBL" id="CAB4151058.1"/>
    </source>
</evidence>
<dbReference type="EMBL" id="LR797434">
    <property type="protein sequence ID" value="CAB4215902.1"/>
    <property type="molecule type" value="Genomic_DNA"/>
</dbReference>
<dbReference type="EMBL" id="LR796548">
    <property type="protein sequence ID" value="CAB4151058.1"/>
    <property type="molecule type" value="Genomic_DNA"/>
</dbReference>
<organism evidence="6">
    <name type="scientific">uncultured Caudovirales phage</name>
    <dbReference type="NCBI Taxonomy" id="2100421"/>
    <lineage>
        <taxon>Viruses</taxon>
        <taxon>Duplodnaviria</taxon>
        <taxon>Heunggongvirae</taxon>
        <taxon>Uroviricota</taxon>
        <taxon>Caudoviricetes</taxon>
        <taxon>Peduoviridae</taxon>
        <taxon>Maltschvirus</taxon>
        <taxon>Maltschvirus maltsch</taxon>
    </lineage>
</organism>
<dbReference type="EMBL" id="LR798423">
    <property type="protein sequence ID" value="CAB5230847.1"/>
    <property type="molecule type" value="Genomic_DNA"/>
</dbReference>
<dbReference type="EMBL" id="LR797130">
    <property type="protein sequence ID" value="CAB4188705.1"/>
    <property type="molecule type" value="Genomic_DNA"/>
</dbReference>
<evidence type="ECO:0000313" key="5">
    <source>
        <dbReference type="EMBL" id="CAB4146093.1"/>
    </source>
</evidence>
<dbReference type="NCBIfam" id="TIGR01554">
    <property type="entry name" value="major_cap_HK97"/>
    <property type="match status" value="1"/>
</dbReference>
<dbReference type="Pfam" id="PF05065">
    <property type="entry name" value="Phage_capsid"/>
    <property type="match status" value="1"/>
</dbReference>
<comment type="subcellular location">
    <subcellularLocation>
        <location evidence="1">Virion</location>
    </subcellularLocation>
</comment>
<evidence type="ECO:0000259" key="3">
    <source>
        <dbReference type="Pfam" id="PF05065"/>
    </source>
</evidence>
<evidence type="ECO:0000313" key="13">
    <source>
        <dbReference type="EMBL" id="CAB4220208.1"/>
    </source>
</evidence>
<dbReference type="SUPFAM" id="SSF56563">
    <property type="entry name" value="Major capsid protein gp5"/>
    <property type="match status" value="1"/>
</dbReference>
<evidence type="ECO:0000313" key="11">
    <source>
        <dbReference type="EMBL" id="CAB4192048.1"/>
    </source>
</evidence>
<evidence type="ECO:0000256" key="1">
    <source>
        <dbReference type="ARBA" id="ARBA00004328"/>
    </source>
</evidence>
<sequence>MATQNEILAKANEVTTAVVNSGSGVSSIGGLLNAEQSNRFIDFVVDQSTLMQSSRVVRMRTPQVDIDKVSVGTRIMAKATEASDTGSNAAVTFSKVSLNSVKLRLDWELSTESLEDNIEGASLEDHLAQMMARQTANDLDDLLINGNTSSNNGLLKALDGFSKLALAGGTVVDEAGNNVSRATYDRILRNMPSKYLQRRNELRFFSGSAVVQDTSFSLQNPNSATAATAGAAAPASTYGEQAFLNGSIRANGGPGATGISPYGIPLVEIPLMPETVSGDYSAAAGSHGYVELTFPNNRVVGIHRDITLYRQFQPKTDTIEYTQFMRVANNIENLASYVLAKNVKLRTL</sequence>
<dbReference type="InterPro" id="IPR024455">
    <property type="entry name" value="Phage_capsid"/>
</dbReference>
<name>A0A6J5MWR1_9CAUD</name>
<evidence type="ECO:0000313" key="12">
    <source>
        <dbReference type="EMBL" id="CAB4215902.1"/>
    </source>
</evidence>
<dbReference type="EMBL" id="LR797180">
    <property type="protein sequence ID" value="CAB4192048.1"/>
    <property type="molecule type" value="Genomic_DNA"/>
</dbReference>
<dbReference type="EMBL" id="LR797492">
    <property type="protein sequence ID" value="CAB4220208.1"/>
    <property type="molecule type" value="Genomic_DNA"/>
</dbReference>
<gene>
    <name evidence="9" type="ORF">UFOVP1031_73</name>
    <name evidence="10" type="ORF">UFOVP1172_62</name>
    <name evidence="11" type="ORF">UFOVP1240_124</name>
    <name evidence="12" type="ORF">UFOVP1486_24</name>
    <name evidence="14" type="ORF">UFOVP1578_145</name>
    <name evidence="13" type="ORF">UFOVP1630_137</name>
    <name evidence="4" type="ORF">UFOVP288_141</name>
    <name evidence="5" type="ORF">UFOVP483_55</name>
    <name evidence="6" type="ORF">UFOVP573_131</name>
    <name evidence="7" type="ORF">UFOVP769_141</name>
    <name evidence="8" type="ORF">UFOVP962_109</name>
</gene>
<dbReference type="GO" id="GO:0044423">
    <property type="term" value="C:virion component"/>
    <property type="evidence" value="ECO:0007669"/>
    <property type="project" value="UniProtKB-KW"/>
</dbReference>
<dbReference type="InterPro" id="IPR054612">
    <property type="entry name" value="Phage_capsid-like_C"/>
</dbReference>
<evidence type="ECO:0000313" key="10">
    <source>
        <dbReference type="EMBL" id="CAB4188705.1"/>
    </source>
</evidence>
<evidence type="ECO:0000313" key="14">
    <source>
        <dbReference type="EMBL" id="CAB5230847.1"/>
    </source>
</evidence>
<evidence type="ECO:0000313" key="8">
    <source>
        <dbReference type="EMBL" id="CAB4175019.1"/>
    </source>
</evidence>
<dbReference type="EMBL" id="LR796980">
    <property type="protein sequence ID" value="CAB4179350.1"/>
    <property type="molecule type" value="Genomic_DNA"/>
</dbReference>
<reference evidence="6" key="1">
    <citation type="submission" date="2020-04" db="EMBL/GenBank/DDBJ databases">
        <authorList>
            <person name="Chiriac C."/>
            <person name="Salcher M."/>
            <person name="Ghai R."/>
            <person name="Kavagutti S V."/>
        </authorList>
    </citation>
    <scope>NUCLEOTIDE SEQUENCE</scope>
</reference>
<dbReference type="EMBL" id="LR796917">
    <property type="protein sequence ID" value="CAB4175019.1"/>
    <property type="molecule type" value="Genomic_DNA"/>
</dbReference>
<proteinExistence type="predicted"/>
<protein>
    <submittedName>
        <fullName evidence="6">Phage major capsid protein, HK97</fullName>
    </submittedName>
</protein>
<evidence type="ECO:0000313" key="9">
    <source>
        <dbReference type="EMBL" id="CAB4179350.1"/>
    </source>
</evidence>
<evidence type="ECO:0000256" key="2">
    <source>
        <dbReference type="ARBA" id="ARBA00022844"/>
    </source>
</evidence>
<dbReference type="EMBL" id="LR796305">
    <property type="protein sequence ID" value="CAB4135802.1"/>
    <property type="molecule type" value="Genomic_DNA"/>
</dbReference>
<accession>A0A6J5MWR1</accession>
<feature type="domain" description="Phage capsid-like C-terminal" evidence="3">
    <location>
        <begin position="30"/>
        <end position="196"/>
    </location>
</feature>
<keyword evidence="2" id="KW-0946">Virion</keyword>